<protein>
    <submittedName>
        <fullName evidence="1">Uncharacterized protein</fullName>
    </submittedName>
</protein>
<keyword evidence="2" id="KW-1185">Reference proteome</keyword>
<dbReference type="EMBL" id="JACVVK020000207">
    <property type="protein sequence ID" value="KAK7484633.1"/>
    <property type="molecule type" value="Genomic_DNA"/>
</dbReference>
<proteinExistence type="predicted"/>
<sequence length="172" mass="18606">MQLQSQLDTTHAVIRSLRLEMYSLQNDVTSIIHRVDKLDSDVRDNAVKTANGLKLAQACLDDQLGDLEEQLVSLSAAQKQSQDSVIRLSSAKDSHGSLLRDVIKRVDKIEKTLHPASHLPTASIPLSPAVQHDHDIGETSSSLSVGQSTACGETIPVRITAPDDTSLHEVAV</sequence>
<gene>
    <name evidence="1" type="ORF">BaRGS_00024159</name>
</gene>
<accession>A0ABD0KC02</accession>
<comment type="caution">
    <text evidence="1">The sequence shown here is derived from an EMBL/GenBank/DDBJ whole genome shotgun (WGS) entry which is preliminary data.</text>
</comment>
<name>A0ABD0KC02_9CAEN</name>
<reference evidence="1 2" key="1">
    <citation type="journal article" date="2023" name="Sci. Data">
        <title>Genome assembly of the Korean intertidal mud-creeper Batillaria attramentaria.</title>
        <authorList>
            <person name="Patra A.K."/>
            <person name="Ho P.T."/>
            <person name="Jun S."/>
            <person name="Lee S.J."/>
            <person name="Kim Y."/>
            <person name="Won Y.J."/>
        </authorList>
    </citation>
    <scope>NUCLEOTIDE SEQUENCE [LARGE SCALE GENOMIC DNA]</scope>
    <source>
        <strain evidence="1">Wonlab-2016</strain>
    </source>
</reference>
<evidence type="ECO:0000313" key="1">
    <source>
        <dbReference type="EMBL" id="KAK7484633.1"/>
    </source>
</evidence>
<dbReference type="Proteomes" id="UP001519460">
    <property type="component" value="Unassembled WGS sequence"/>
</dbReference>
<organism evidence="1 2">
    <name type="scientific">Batillaria attramentaria</name>
    <dbReference type="NCBI Taxonomy" id="370345"/>
    <lineage>
        <taxon>Eukaryota</taxon>
        <taxon>Metazoa</taxon>
        <taxon>Spiralia</taxon>
        <taxon>Lophotrochozoa</taxon>
        <taxon>Mollusca</taxon>
        <taxon>Gastropoda</taxon>
        <taxon>Caenogastropoda</taxon>
        <taxon>Sorbeoconcha</taxon>
        <taxon>Cerithioidea</taxon>
        <taxon>Batillariidae</taxon>
        <taxon>Batillaria</taxon>
    </lineage>
</organism>
<dbReference type="AlphaFoldDB" id="A0ABD0KC02"/>
<evidence type="ECO:0000313" key="2">
    <source>
        <dbReference type="Proteomes" id="UP001519460"/>
    </source>
</evidence>